<gene>
    <name evidence="2" type="ORF">OsJ_06722</name>
</gene>
<evidence type="ECO:0000256" key="1">
    <source>
        <dbReference type="SAM" id="MobiDB-lite"/>
    </source>
</evidence>
<dbReference type="AlphaFoldDB" id="B9EZZ5"/>
<dbReference type="Proteomes" id="UP000007752">
    <property type="component" value="Chromosome 2"/>
</dbReference>
<feature type="region of interest" description="Disordered" evidence="1">
    <location>
        <begin position="114"/>
        <end position="142"/>
    </location>
</feature>
<name>B9EZZ5_ORYSJ</name>
<feature type="compositionally biased region" description="Gly residues" evidence="1">
    <location>
        <begin position="124"/>
        <end position="134"/>
    </location>
</feature>
<feature type="compositionally biased region" description="Polar residues" evidence="1">
    <location>
        <begin position="47"/>
        <end position="56"/>
    </location>
</feature>
<evidence type="ECO:0000313" key="2">
    <source>
        <dbReference type="EMBL" id="EEE56986.1"/>
    </source>
</evidence>
<reference evidence="2" key="2">
    <citation type="submission" date="2008-12" db="EMBL/GenBank/DDBJ databases">
        <title>Improved gene annotation of the rice (Oryza sativa) genomes.</title>
        <authorList>
            <person name="Wang J."/>
            <person name="Li R."/>
            <person name="Fan W."/>
            <person name="Huang Q."/>
            <person name="Zhang J."/>
            <person name="Zhou Y."/>
            <person name="Hu Y."/>
            <person name="Zi S."/>
            <person name="Li J."/>
            <person name="Ni P."/>
            <person name="Zheng H."/>
            <person name="Zhang Y."/>
            <person name="Zhao M."/>
            <person name="Hao Q."/>
            <person name="McDermott J."/>
            <person name="Samudrala R."/>
            <person name="Kristiansen K."/>
            <person name="Wong G.K.-S."/>
        </authorList>
    </citation>
    <scope>NUCLEOTIDE SEQUENCE</scope>
</reference>
<accession>B9EZZ5</accession>
<feature type="region of interest" description="Disordered" evidence="1">
    <location>
        <begin position="26"/>
        <end position="70"/>
    </location>
</feature>
<organism evidence="2">
    <name type="scientific">Oryza sativa subsp. japonica</name>
    <name type="common">Rice</name>
    <dbReference type="NCBI Taxonomy" id="39947"/>
    <lineage>
        <taxon>Eukaryota</taxon>
        <taxon>Viridiplantae</taxon>
        <taxon>Streptophyta</taxon>
        <taxon>Embryophyta</taxon>
        <taxon>Tracheophyta</taxon>
        <taxon>Spermatophyta</taxon>
        <taxon>Magnoliopsida</taxon>
        <taxon>Liliopsida</taxon>
        <taxon>Poales</taxon>
        <taxon>Poaceae</taxon>
        <taxon>BOP clade</taxon>
        <taxon>Oryzoideae</taxon>
        <taxon>Oryzeae</taxon>
        <taxon>Oryzinae</taxon>
        <taxon>Oryza</taxon>
        <taxon>Oryza sativa</taxon>
    </lineage>
</organism>
<proteinExistence type="predicted"/>
<sequence>MSHTPAVFKERKRVAGRLLREQSWCRQAGAENGEGPVGGADAGSAWPSWQGQPQRRNQSDRLGLGNKREEPAMRWGAIGGAEVAAAEKSRWSSGWAEKSRWSARLMEKTSAPWEAGEDLASGSIRGGDGGVCGGGRRRRPRG</sequence>
<reference evidence="2" key="1">
    <citation type="journal article" date="2005" name="PLoS Biol.">
        <title>The genomes of Oryza sativa: a history of duplications.</title>
        <authorList>
            <person name="Yu J."/>
            <person name="Wang J."/>
            <person name="Lin W."/>
            <person name="Li S."/>
            <person name="Li H."/>
            <person name="Zhou J."/>
            <person name="Ni P."/>
            <person name="Dong W."/>
            <person name="Hu S."/>
            <person name="Zeng C."/>
            <person name="Zhang J."/>
            <person name="Zhang Y."/>
            <person name="Li R."/>
            <person name="Xu Z."/>
            <person name="Li S."/>
            <person name="Li X."/>
            <person name="Zheng H."/>
            <person name="Cong L."/>
            <person name="Lin L."/>
            <person name="Yin J."/>
            <person name="Geng J."/>
            <person name="Li G."/>
            <person name="Shi J."/>
            <person name="Liu J."/>
            <person name="Lv H."/>
            <person name="Li J."/>
            <person name="Wang J."/>
            <person name="Deng Y."/>
            <person name="Ran L."/>
            <person name="Shi X."/>
            <person name="Wang X."/>
            <person name="Wu Q."/>
            <person name="Li C."/>
            <person name="Ren X."/>
            <person name="Wang J."/>
            <person name="Wang X."/>
            <person name="Li D."/>
            <person name="Liu D."/>
            <person name="Zhang X."/>
            <person name="Ji Z."/>
            <person name="Zhao W."/>
            <person name="Sun Y."/>
            <person name="Zhang Z."/>
            <person name="Bao J."/>
            <person name="Han Y."/>
            <person name="Dong L."/>
            <person name="Ji J."/>
            <person name="Chen P."/>
            <person name="Wu S."/>
            <person name="Liu J."/>
            <person name="Xiao Y."/>
            <person name="Bu D."/>
            <person name="Tan J."/>
            <person name="Yang L."/>
            <person name="Ye C."/>
            <person name="Zhang J."/>
            <person name="Xu J."/>
            <person name="Zhou Y."/>
            <person name="Yu Y."/>
            <person name="Zhang B."/>
            <person name="Zhuang S."/>
            <person name="Wei H."/>
            <person name="Liu B."/>
            <person name="Lei M."/>
            <person name="Yu H."/>
            <person name="Li Y."/>
            <person name="Xu H."/>
            <person name="Wei S."/>
            <person name="He X."/>
            <person name="Fang L."/>
            <person name="Zhang Z."/>
            <person name="Zhang Y."/>
            <person name="Huang X."/>
            <person name="Su Z."/>
            <person name="Tong W."/>
            <person name="Li J."/>
            <person name="Tong Z."/>
            <person name="Li S."/>
            <person name="Ye J."/>
            <person name="Wang L."/>
            <person name="Fang L."/>
            <person name="Lei T."/>
            <person name="Chen C."/>
            <person name="Chen H."/>
            <person name="Xu Z."/>
            <person name="Li H."/>
            <person name="Huang H."/>
            <person name="Zhang F."/>
            <person name="Xu H."/>
            <person name="Li N."/>
            <person name="Zhao C."/>
            <person name="Li S."/>
            <person name="Dong L."/>
            <person name="Huang Y."/>
            <person name="Li L."/>
            <person name="Xi Y."/>
            <person name="Qi Q."/>
            <person name="Li W."/>
            <person name="Zhang B."/>
            <person name="Hu W."/>
            <person name="Zhang Y."/>
            <person name="Tian X."/>
            <person name="Jiao Y."/>
            <person name="Liang X."/>
            <person name="Jin J."/>
            <person name="Gao L."/>
            <person name="Zheng W."/>
            <person name="Hao B."/>
            <person name="Liu S."/>
            <person name="Wang W."/>
            <person name="Yuan L."/>
            <person name="Cao M."/>
            <person name="McDermott J."/>
            <person name="Samudrala R."/>
            <person name="Wang J."/>
            <person name="Wong G.K."/>
            <person name="Yang H."/>
        </authorList>
    </citation>
    <scope>NUCLEOTIDE SEQUENCE [LARGE SCALE GENOMIC DNA]</scope>
</reference>
<dbReference type="EMBL" id="CM000139">
    <property type="protein sequence ID" value="EEE56986.1"/>
    <property type="molecule type" value="Genomic_DNA"/>
</dbReference>
<protein>
    <submittedName>
        <fullName evidence="2">Uncharacterized protein</fullName>
    </submittedName>
</protein>